<protein>
    <recommendedName>
        <fullName evidence="3">DC1 domain-containing protein</fullName>
    </recommendedName>
</protein>
<dbReference type="PaxDb" id="3635-A0A1U8LNW0"/>
<dbReference type="InterPro" id="IPR004146">
    <property type="entry name" value="DC1"/>
</dbReference>
<accession>A0A1U8LNW0</accession>
<gene>
    <name evidence="5" type="primary">LOC107929363</name>
</gene>
<reference evidence="4" key="1">
    <citation type="journal article" date="2020" name="Nat. Genet.">
        <title>Genomic diversifications of five Gossypium allopolyploid species and their impact on cotton improvement.</title>
        <authorList>
            <person name="Chen Z.J."/>
            <person name="Sreedasyam A."/>
            <person name="Ando A."/>
            <person name="Song Q."/>
            <person name="De Santiago L.M."/>
            <person name="Hulse-Kemp A.M."/>
            <person name="Ding M."/>
            <person name="Ye W."/>
            <person name="Kirkbride R.C."/>
            <person name="Jenkins J."/>
            <person name="Plott C."/>
            <person name="Lovell J."/>
            <person name="Lin Y.M."/>
            <person name="Vaughn R."/>
            <person name="Liu B."/>
            <person name="Simpson S."/>
            <person name="Scheffler B.E."/>
            <person name="Wen L."/>
            <person name="Saski C.A."/>
            <person name="Grover C.E."/>
            <person name="Hu G."/>
            <person name="Conover J.L."/>
            <person name="Carlson J.W."/>
            <person name="Shu S."/>
            <person name="Boston L.B."/>
            <person name="Williams M."/>
            <person name="Peterson D.G."/>
            <person name="McGee K."/>
            <person name="Jones D.C."/>
            <person name="Wendel J.F."/>
            <person name="Stelly D.M."/>
            <person name="Grimwood J."/>
            <person name="Schmutz J."/>
        </authorList>
    </citation>
    <scope>NUCLEOTIDE SEQUENCE [LARGE SCALE GENOMIC DNA]</scope>
    <source>
        <strain evidence="4">cv. TM-1</strain>
    </source>
</reference>
<dbReference type="GeneID" id="107929363"/>
<dbReference type="RefSeq" id="XP_016716247.1">
    <property type="nucleotide sequence ID" value="XM_016860758.2"/>
</dbReference>
<feature type="domain" description="DC1" evidence="3">
    <location>
        <begin position="119"/>
        <end position="156"/>
    </location>
</feature>
<evidence type="ECO:0000259" key="3">
    <source>
        <dbReference type="Pfam" id="PF03107"/>
    </source>
</evidence>
<proteinExistence type="predicted"/>
<keyword evidence="1" id="KW-0677">Repeat</keyword>
<dbReference type="SMR" id="A0A1U8LNW0"/>
<dbReference type="AlphaFoldDB" id="A0A1U8LNW0"/>
<keyword evidence="4" id="KW-1185">Reference proteome</keyword>
<evidence type="ECO:0000256" key="2">
    <source>
        <dbReference type="SAM" id="Coils"/>
    </source>
</evidence>
<name>A0A1U8LNW0_GOSHI</name>
<reference evidence="5" key="2">
    <citation type="submission" date="2025-08" db="UniProtKB">
        <authorList>
            <consortium name="RefSeq"/>
        </authorList>
    </citation>
    <scope>IDENTIFICATION</scope>
</reference>
<keyword evidence="2" id="KW-0175">Coiled coil</keyword>
<dbReference type="Pfam" id="PF03107">
    <property type="entry name" value="C1_2"/>
    <property type="match status" value="1"/>
</dbReference>
<feature type="coiled-coil region" evidence="2">
    <location>
        <begin position="326"/>
        <end position="353"/>
    </location>
</feature>
<feature type="coiled-coil region" evidence="2">
    <location>
        <begin position="184"/>
        <end position="239"/>
    </location>
</feature>
<evidence type="ECO:0000256" key="1">
    <source>
        <dbReference type="ARBA" id="ARBA00022737"/>
    </source>
</evidence>
<sequence>MVLIVLHATNRSMDFCWPTAATGAILTFIKIALSSNPHSSMEITYTLLPFVTKDHHYFTAPSVIKESTKFSFDVLCVGLTSMCSAYLQHRKQLTHKWHIDCLSLTQSPLEFELNRLEDADNSDDEFYCDVCEEKREKKDSVYYCAECKFIAEVGCVISELVPSYNTPEEHNAVTSRAISKDEDYSAKEIRLAELNNEIIELSAKSKPLIQEREPLNIEIMLLNEKHLQLQGRLQEIETELLQIIRITDNLEVKRFLCKHQPKHRITEDMFSTEASTSGGLSLSAEQARHMEDESKLLPASNISRNKETAIEVAKLKAEEMVFKLETEKHRSELEKGEEKLERINLRLKELEVDGFLNNDMVGRNMKKNKYATEASTSQEPTADLP</sequence>
<dbReference type="KEGG" id="ghi:107929363"/>
<organism evidence="4 5">
    <name type="scientific">Gossypium hirsutum</name>
    <name type="common">Upland cotton</name>
    <name type="synonym">Gossypium mexicanum</name>
    <dbReference type="NCBI Taxonomy" id="3635"/>
    <lineage>
        <taxon>Eukaryota</taxon>
        <taxon>Viridiplantae</taxon>
        <taxon>Streptophyta</taxon>
        <taxon>Embryophyta</taxon>
        <taxon>Tracheophyta</taxon>
        <taxon>Spermatophyta</taxon>
        <taxon>Magnoliopsida</taxon>
        <taxon>eudicotyledons</taxon>
        <taxon>Gunneridae</taxon>
        <taxon>Pentapetalae</taxon>
        <taxon>rosids</taxon>
        <taxon>malvids</taxon>
        <taxon>Malvales</taxon>
        <taxon>Malvaceae</taxon>
        <taxon>Malvoideae</taxon>
        <taxon>Gossypium</taxon>
    </lineage>
</organism>
<dbReference type="Proteomes" id="UP000818029">
    <property type="component" value="Chromosome D08"/>
</dbReference>
<evidence type="ECO:0000313" key="5">
    <source>
        <dbReference type="RefSeq" id="XP_016716247.1"/>
    </source>
</evidence>
<evidence type="ECO:0000313" key="4">
    <source>
        <dbReference type="Proteomes" id="UP000818029"/>
    </source>
</evidence>